<keyword evidence="1" id="KW-0812">Transmembrane</keyword>
<dbReference type="EMBL" id="UFUW01000001">
    <property type="protein sequence ID" value="SUX24411.1"/>
    <property type="molecule type" value="Genomic_DNA"/>
</dbReference>
<feature type="transmembrane region" description="Helical" evidence="1">
    <location>
        <begin position="48"/>
        <end position="66"/>
    </location>
</feature>
<organism evidence="2 3">
    <name type="scientific">Cardiobacterium valvarum</name>
    <dbReference type="NCBI Taxonomy" id="194702"/>
    <lineage>
        <taxon>Bacteria</taxon>
        <taxon>Pseudomonadati</taxon>
        <taxon>Pseudomonadota</taxon>
        <taxon>Gammaproteobacteria</taxon>
        <taxon>Cardiobacteriales</taxon>
        <taxon>Cardiobacteriaceae</taxon>
        <taxon>Cardiobacterium</taxon>
    </lineage>
</organism>
<feature type="transmembrane region" description="Helical" evidence="1">
    <location>
        <begin position="20"/>
        <end position="36"/>
    </location>
</feature>
<keyword evidence="3" id="KW-1185">Reference proteome</keyword>
<name>A0A381EBM0_9GAMM</name>
<protein>
    <submittedName>
        <fullName evidence="2">Uncharacterized protein</fullName>
    </submittedName>
</protein>
<reference evidence="2 3" key="1">
    <citation type="submission" date="2018-06" db="EMBL/GenBank/DDBJ databases">
        <authorList>
            <consortium name="Pathogen Informatics"/>
            <person name="Doyle S."/>
        </authorList>
    </citation>
    <scope>NUCLEOTIDE SEQUENCE [LARGE SCALE GENOMIC DNA]</scope>
    <source>
        <strain evidence="2 3">NCTC13294</strain>
    </source>
</reference>
<keyword evidence="1" id="KW-1133">Transmembrane helix</keyword>
<dbReference type="AlphaFoldDB" id="A0A381EBM0"/>
<evidence type="ECO:0000313" key="2">
    <source>
        <dbReference type="EMBL" id="SUX24411.1"/>
    </source>
</evidence>
<evidence type="ECO:0000256" key="1">
    <source>
        <dbReference type="SAM" id="Phobius"/>
    </source>
</evidence>
<evidence type="ECO:0000313" key="3">
    <source>
        <dbReference type="Proteomes" id="UP000254572"/>
    </source>
</evidence>
<dbReference type="Proteomes" id="UP000254572">
    <property type="component" value="Unassembled WGS sequence"/>
</dbReference>
<keyword evidence="1" id="KW-0472">Membrane</keyword>
<accession>A0A381EBM0</accession>
<gene>
    <name evidence="2" type="ORF">NCTC13294_01854</name>
</gene>
<dbReference type="RefSeq" id="WP_115612061.1">
    <property type="nucleotide sequence ID" value="NZ_JBHLZC010000002.1"/>
</dbReference>
<proteinExistence type="predicted"/>
<sequence>MQYPPIRKLKTISKNENRLFSCAFAITVCVSLFVFADDLLNDRQLVGFGKILLVQMVIVMPPLYVLSKWNESRRRHLITQAIAELGLTIHMGHWEKEPLSLLALDTAQCKIALLRADNDYAPIVIDKADILQCRIVTDSKDRTRSSGFVWGNYFSESVSVESKETYTLEIHYKERDKTVHILQLPFGKDRIAAESLSQTIHLFGI</sequence>